<feature type="domain" description="Anthranilate synthase component I N-terminal" evidence="12">
    <location>
        <begin position="16"/>
        <end position="143"/>
    </location>
</feature>
<keyword evidence="13" id="KW-0032">Aminotransferase</keyword>
<keyword evidence="8" id="KW-0456">Lyase</keyword>
<keyword evidence="6" id="KW-0479">Metal-binding</keyword>
<sequence>MATKVKKLDFYKKSEDIFEKYKDENMAIFLDSSLENAMGQYSVIGLNPYLILKECDGIFYENDVPQEITFEEGMQKYLEKQKEENPTSLPLIAGALGYFSYDYGRKFEQISSRHPKKLSVPDALFVFYDLLIIDDKIEKTLYITARGKTKNQDVAIADLEQEIKECTSYKRPKKHSALAPFTPNFTKEDYKKAIDKMISYIIEGDIYIANMTQQLTIESQKPPYEVYRYLRTHNPSPFGGFFQCNTFQVVCASPERFLKVKDRCIETRPIKGTRKRGETPVEDKILKEELKNSSKDRSELLMIVDLERNDLNHVCEAGSVKVTEHFAVETYSTVFHLVTTIIGKLKEKLPVSDLIKAAFPGGSITGAPKIRAMEIIDELEHDRRNLYTGSMGYFSLDGNCDFNIIIRTAVHQDNQYHLGVGGGITCESDLEFEYEETLQKAKALLEALWEEK</sequence>
<dbReference type="InterPro" id="IPR005802">
    <property type="entry name" value="ADC_synth_comp_1"/>
</dbReference>
<dbReference type="AlphaFoldDB" id="A0A6N2VKX9"/>
<dbReference type="PANTHER" id="PTHR11236">
    <property type="entry name" value="AMINOBENZOATE/ANTHRANILATE SYNTHASE"/>
    <property type="match status" value="1"/>
</dbReference>
<proteinExistence type="predicted"/>
<evidence type="ECO:0000256" key="1">
    <source>
        <dbReference type="ARBA" id="ARBA00001946"/>
    </source>
</evidence>
<dbReference type="Pfam" id="PF04715">
    <property type="entry name" value="Anth_synt_I_N"/>
    <property type="match status" value="1"/>
</dbReference>
<dbReference type="GO" id="GO:0000162">
    <property type="term" value="P:L-tryptophan biosynthetic process"/>
    <property type="evidence" value="ECO:0007669"/>
    <property type="project" value="TreeGrafter"/>
</dbReference>
<dbReference type="InterPro" id="IPR006805">
    <property type="entry name" value="Anth_synth_I_N"/>
</dbReference>
<dbReference type="GO" id="GO:0004049">
    <property type="term" value="F:anthranilate synthase activity"/>
    <property type="evidence" value="ECO:0007669"/>
    <property type="project" value="UniProtKB-EC"/>
</dbReference>
<evidence type="ECO:0000259" key="12">
    <source>
        <dbReference type="Pfam" id="PF04715"/>
    </source>
</evidence>
<dbReference type="RefSeq" id="WP_156342720.1">
    <property type="nucleotide sequence ID" value="NZ_CACRSY010000016.1"/>
</dbReference>
<name>A0A6N2VKX9_BLAHA</name>
<gene>
    <name evidence="13" type="primary">pabB</name>
    <name evidence="13" type="ORF">BHLFYP23_01074</name>
</gene>
<comment type="catalytic activity">
    <reaction evidence="10">
        <text>chorismate + L-glutamine = anthranilate + pyruvate + L-glutamate + H(+)</text>
        <dbReference type="Rhea" id="RHEA:21732"/>
        <dbReference type="ChEBI" id="CHEBI:15361"/>
        <dbReference type="ChEBI" id="CHEBI:15378"/>
        <dbReference type="ChEBI" id="CHEBI:16567"/>
        <dbReference type="ChEBI" id="CHEBI:29748"/>
        <dbReference type="ChEBI" id="CHEBI:29985"/>
        <dbReference type="ChEBI" id="CHEBI:58359"/>
        <dbReference type="EC" id="4.1.3.27"/>
    </reaction>
</comment>
<dbReference type="InterPro" id="IPR005801">
    <property type="entry name" value="ADC_synthase"/>
</dbReference>
<evidence type="ECO:0000256" key="5">
    <source>
        <dbReference type="ARBA" id="ARBA00022679"/>
    </source>
</evidence>
<evidence type="ECO:0000256" key="2">
    <source>
        <dbReference type="ARBA" id="ARBA00011575"/>
    </source>
</evidence>
<evidence type="ECO:0000256" key="6">
    <source>
        <dbReference type="ARBA" id="ARBA00022723"/>
    </source>
</evidence>
<comment type="cofactor">
    <cofactor evidence="1">
        <name>Mg(2+)</name>
        <dbReference type="ChEBI" id="CHEBI:18420"/>
    </cofactor>
</comment>
<evidence type="ECO:0000256" key="10">
    <source>
        <dbReference type="ARBA" id="ARBA00047683"/>
    </source>
</evidence>
<dbReference type="PRINTS" id="PR00095">
    <property type="entry name" value="ANTSNTHASEI"/>
</dbReference>
<comment type="function">
    <text evidence="9">Part of a heterotetrameric complex that catalyzes the two-step biosynthesis of anthranilate, an intermediate in the biosynthesis of L-tryptophan. In the first step, the glutamine-binding beta subunit (TrpG) of anthranilate synthase (AS) provides the glutamine amidotransferase activity which generates ammonia as a substrate that, along with chorismate, is used in the second step, catalyzed by the large alpha subunit of AS (TrpE) to produce anthranilate. In the absence of TrpG, TrpE can synthesize anthranilate directly from chorismate and high concentrations of ammonia.</text>
</comment>
<evidence type="ECO:0000256" key="8">
    <source>
        <dbReference type="ARBA" id="ARBA00023239"/>
    </source>
</evidence>
<dbReference type="PANTHER" id="PTHR11236:SF48">
    <property type="entry name" value="ISOCHORISMATE SYNTHASE MENF"/>
    <property type="match status" value="1"/>
</dbReference>
<dbReference type="EMBL" id="CACRSY010000016">
    <property type="protein sequence ID" value="VYT29231.1"/>
    <property type="molecule type" value="Genomic_DNA"/>
</dbReference>
<keyword evidence="5 13" id="KW-0808">Transferase</keyword>
<feature type="domain" description="Chorismate-utilising enzyme C-terminal" evidence="11">
    <location>
        <begin position="187"/>
        <end position="440"/>
    </location>
</feature>
<dbReference type="GO" id="GO:0046820">
    <property type="term" value="F:4-amino-4-deoxychorismate synthase activity"/>
    <property type="evidence" value="ECO:0007669"/>
    <property type="project" value="UniProtKB-EC"/>
</dbReference>
<keyword evidence="7" id="KW-0460">Magnesium</keyword>
<dbReference type="Gene3D" id="3.60.120.10">
    <property type="entry name" value="Anthranilate synthase"/>
    <property type="match status" value="1"/>
</dbReference>
<evidence type="ECO:0000256" key="3">
    <source>
        <dbReference type="ARBA" id="ARBA00013139"/>
    </source>
</evidence>
<dbReference type="GO" id="GO:0009396">
    <property type="term" value="P:folic acid-containing compound biosynthetic process"/>
    <property type="evidence" value="ECO:0007669"/>
    <property type="project" value="InterPro"/>
</dbReference>
<evidence type="ECO:0000256" key="7">
    <source>
        <dbReference type="ARBA" id="ARBA00022842"/>
    </source>
</evidence>
<dbReference type="InterPro" id="IPR019999">
    <property type="entry name" value="Anth_synth_I-like"/>
</dbReference>
<dbReference type="InterPro" id="IPR015890">
    <property type="entry name" value="Chorismate_C"/>
</dbReference>
<evidence type="ECO:0000313" key="13">
    <source>
        <dbReference type="EMBL" id="VYT29231.1"/>
    </source>
</evidence>
<dbReference type="Pfam" id="PF00425">
    <property type="entry name" value="Chorismate_bind"/>
    <property type="match status" value="1"/>
</dbReference>
<evidence type="ECO:0000256" key="9">
    <source>
        <dbReference type="ARBA" id="ARBA00025634"/>
    </source>
</evidence>
<accession>A0A6N2VKX9</accession>
<dbReference type="GO" id="GO:0046872">
    <property type="term" value="F:metal ion binding"/>
    <property type="evidence" value="ECO:0007669"/>
    <property type="project" value="UniProtKB-KW"/>
</dbReference>
<dbReference type="SUPFAM" id="SSF56322">
    <property type="entry name" value="ADC synthase"/>
    <property type="match status" value="1"/>
</dbReference>
<dbReference type="NCBIfam" id="TIGR00553">
    <property type="entry name" value="pabB"/>
    <property type="match status" value="1"/>
</dbReference>
<reference evidence="13" key="1">
    <citation type="submission" date="2019-11" db="EMBL/GenBank/DDBJ databases">
        <authorList>
            <person name="Feng L."/>
        </authorList>
    </citation>
    <scope>NUCLEOTIDE SEQUENCE</scope>
    <source>
        <strain evidence="13">BhanseniiLFYP23</strain>
    </source>
</reference>
<evidence type="ECO:0000256" key="4">
    <source>
        <dbReference type="ARBA" id="ARBA00020653"/>
    </source>
</evidence>
<protein>
    <recommendedName>
        <fullName evidence="4">Anthranilate synthase component 1</fullName>
        <ecNumber evidence="3">2.6.1.85</ecNumber>
    </recommendedName>
</protein>
<dbReference type="EC" id="2.6.1.85" evidence="3"/>
<evidence type="ECO:0000259" key="11">
    <source>
        <dbReference type="Pfam" id="PF00425"/>
    </source>
</evidence>
<comment type="subunit">
    <text evidence="2">Heterotetramer consisting of two non-identical subunits: a beta subunit (TrpG) and a large alpha subunit (TrpE).</text>
</comment>
<organism evidence="13">
    <name type="scientific">Blautia hansenii</name>
    <name type="common">Ruminococcus hansenii</name>
    <dbReference type="NCBI Taxonomy" id="1322"/>
    <lineage>
        <taxon>Bacteria</taxon>
        <taxon>Bacillati</taxon>
        <taxon>Bacillota</taxon>
        <taxon>Clostridia</taxon>
        <taxon>Lachnospirales</taxon>
        <taxon>Lachnospiraceae</taxon>
        <taxon>Blautia</taxon>
    </lineage>
</organism>